<dbReference type="EMBL" id="JAULSY010000067">
    <property type="protein sequence ID" value="KAK0667739.1"/>
    <property type="molecule type" value="Genomic_DNA"/>
</dbReference>
<feature type="compositionally biased region" description="Low complexity" evidence="1">
    <location>
        <begin position="130"/>
        <end position="145"/>
    </location>
</feature>
<evidence type="ECO:0000256" key="2">
    <source>
        <dbReference type="SAM" id="SignalP"/>
    </source>
</evidence>
<dbReference type="AlphaFoldDB" id="A0AA40DAD2"/>
<name>A0AA40DAD2_9PEZI</name>
<protein>
    <recommendedName>
        <fullName evidence="3">DUF7707 domain-containing protein</fullName>
    </recommendedName>
</protein>
<feature type="chain" id="PRO_5041310128" description="DUF7707 domain-containing protein" evidence="2">
    <location>
        <begin position="20"/>
        <end position="194"/>
    </location>
</feature>
<keyword evidence="2" id="KW-0732">Signal</keyword>
<evidence type="ECO:0000259" key="3">
    <source>
        <dbReference type="Pfam" id="PF24808"/>
    </source>
</evidence>
<evidence type="ECO:0000313" key="5">
    <source>
        <dbReference type="Proteomes" id="UP001174997"/>
    </source>
</evidence>
<dbReference type="Proteomes" id="UP001174997">
    <property type="component" value="Unassembled WGS sequence"/>
</dbReference>
<keyword evidence="5" id="KW-1185">Reference proteome</keyword>
<feature type="domain" description="DUF7707" evidence="3">
    <location>
        <begin position="22"/>
        <end position="124"/>
    </location>
</feature>
<gene>
    <name evidence="4" type="ORF">QBC41DRAFT_133378</name>
</gene>
<organism evidence="4 5">
    <name type="scientific">Cercophora samala</name>
    <dbReference type="NCBI Taxonomy" id="330535"/>
    <lineage>
        <taxon>Eukaryota</taxon>
        <taxon>Fungi</taxon>
        <taxon>Dikarya</taxon>
        <taxon>Ascomycota</taxon>
        <taxon>Pezizomycotina</taxon>
        <taxon>Sordariomycetes</taxon>
        <taxon>Sordariomycetidae</taxon>
        <taxon>Sordariales</taxon>
        <taxon>Lasiosphaeriaceae</taxon>
        <taxon>Cercophora</taxon>
    </lineage>
</organism>
<comment type="caution">
    <text evidence="4">The sequence shown here is derived from an EMBL/GenBank/DDBJ whole genome shotgun (WGS) entry which is preliminary data.</text>
</comment>
<feature type="region of interest" description="Disordered" evidence="1">
    <location>
        <begin position="116"/>
        <end position="163"/>
    </location>
</feature>
<reference evidence="4" key="1">
    <citation type="submission" date="2023-06" db="EMBL/GenBank/DDBJ databases">
        <title>Genome-scale phylogeny and comparative genomics of the fungal order Sordariales.</title>
        <authorList>
            <consortium name="Lawrence Berkeley National Laboratory"/>
            <person name="Hensen N."/>
            <person name="Bonometti L."/>
            <person name="Westerberg I."/>
            <person name="Brannstrom I.O."/>
            <person name="Guillou S."/>
            <person name="Cros-Aarteil S."/>
            <person name="Calhoun S."/>
            <person name="Haridas S."/>
            <person name="Kuo A."/>
            <person name="Mondo S."/>
            <person name="Pangilinan J."/>
            <person name="Riley R."/>
            <person name="Labutti K."/>
            <person name="Andreopoulos B."/>
            <person name="Lipzen A."/>
            <person name="Chen C."/>
            <person name="Yanf M."/>
            <person name="Daum C."/>
            <person name="Ng V."/>
            <person name="Clum A."/>
            <person name="Steindorff A."/>
            <person name="Ohm R."/>
            <person name="Martin F."/>
            <person name="Silar P."/>
            <person name="Natvig D."/>
            <person name="Lalanne C."/>
            <person name="Gautier V."/>
            <person name="Ament-Velasquez S.L."/>
            <person name="Kruys A."/>
            <person name="Hutchinson M.I."/>
            <person name="Powell A.J."/>
            <person name="Barry K."/>
            <person name="Miller A.N."/>
            <person name="Grigoriev I.V."/>
            <person name="Debuchy R."/>
            <person name="Gladieux P."/>
            <person name="Thoren M.H."/>
            <person name="Johannesson H."/>
        </authorList>
    </citation>
    <scope>NUCLEOTIDE SEQUENCE</scope>
    <source>
        <strain evidence="4">CBS 307.81</strain>
    </source>
</reference>
<proteinExistence type="predicted"/>
<feature type="signal peptide" evidence="2">
    <location>
        <begin position="1"/>
        <end position="19"/>
    </location>
</feature>
<evidence type="ECO:0000256" key="1">
    <source>
        <dbReference type="SAM" id="MobiDB-lite"/>
    </source>
</evidence>
<dbReference type="Pfam" id="PF24808">
    <property type="entry name" value="DUF7707"/>
    <property type="match status" value="1"/>
</dbReference>
<accession>A0AA40DAD2</accession>
<dbReference type="PANTHER" id="PTHR38118:SF2">
    <property type="entry name" value="CDP-ALCOHOL PHOSPHATIDYLTRANSFERASE PROTEIN"/>
    <property type="match status" value="1"/>
</dbReference>
<evidence type="ECO:0000313" key="4">
    <source>
        <dbReference type="EMBL" id="KAK0667739.1"/>
    </source>
</evidence>
<dbReference type="PANTHER" id="PTHR38118">
    <property type="entry name" value="ANCHORED CELL WALL PROTEIN 11-RELATED"/>
    <property type="match status" value="1"/>
</dbReference>
<dbReference type="InterPro" id="IPR056124">
    <property type="entry name" value="DUF7707"/>
</dbReference>
<sequence length="194" mass="20244">MVNFRTTVLALAAAVTVSADYVIDPNTIPLSARKAWCNDQRSTCPTICRQTSVGQPITNECDPETLTYGCLCSDNKQPNMSEYTLTLPYHVCTAWGTQCVKDCGTNNLCSAACREENPCGAQSPTRVNETKTATTSAAEETSTPTDGVADGFGDGTQNNNNGRPGSGAGALALGNAYGLAVVATGLFAGFTLLL</sequence>